<evidence type="ECO:0000256" key="2">
    <source>
        <dbReference type="ARBA" id="ARBA00006679"/>
    </source>
</evidence>
<dbReference type="AlphaFoldDB" id="A0A2H0K6R8"/>
<keyword evidence="3" id="KW-1003">Cell membrane</keyword>
<evidence type="ECO:0000256" key="4">
    <source>
        <dbReference type="ARBA" id="ARBA00022692"/>
    </source>
</evidence>
<evidence type="ECO:0000313" key="9">
    <source>
        <dbReference type="Proteomes" id="UP000229834"/>
    </source>
</evidence>
<comment type="similarity">
    <text evidence="2">Belongs to the DoxX family.</text>
</comment>
<dbReference type="InterPro" id="IPR032808">
    <property type="entry name" value="DoxX"/>
</dbReference>
<feature type="transmembrane region" description="Helical" evidence="7">
    <location>
        <begin position="85"/>
        <end position="111"/>
    </location>
</feature>
<dbReference type="Proteomes" id="UP000229834">
    <property type="component" value="Unassembled WGS sequence"/>
</dbReference>
<sequence>MLRIYMVSCNQLAVNRNFVKNSVLALRVALGWLFFYAGVTKIINPDWSAAGYLKSAKTLPDLFAWFALPSNIGWVNFLNEWGLTLVGIALILGIFTKWASLGGILLMVLYYLPILEFPIVGGHSFIIDEHIIYIIAFIIIIASNAGKYYGLDNKRN</sequence>
<organism evidence="8 9">
    <name type="scientific">Candidatus Zambryskibacteria bacterium CG11_big_fil_rev_8_21_14_0_20_40_24</name>
    <dbReference type="NCBI Taxonomy" id="1975116"/>
    <lineage>
        <taxon>Bacteria</taxon>
        <taxon>Candidatus Zambryskiibacteriota</taxon>
    </lineage>
</organism>
<proteinExistence type="inferred from homology"/>
<feature type="transmembrane region" description="Helical" evidence="7">
    <location>
        <begin position="21"/>
        <end position="42"/>
    </location>
</feature>
<dbReference type="GO" id="GO:0005886">
    <property type="term" value="C:plasma membrane"/>
    <property type="evidence" value="ECO:0007669"/>
    <property type="project" value="UniProtKB-SubCell"/>
</dbReference>
<keyword evidence="5 7" id="KW-1133">Transmembrane helix</keyword>
<dbReference type="PANTHER" id="PTHR33452">
    <property type="entry name" value="OXIDOREDUCTASE CATD-RELATED"/>
    <property type="match status" value="1"/>
</dbReference>
<reference evidence="8 9" key="1">
    <citation type="submission" date="2017-09" db="EMBL/GenBank/DDBJ databases">
        <title>Depth-based differentiation of microbial function through sediment-hosted aquifers and enrichment of novel symbionts in the deep terrestrial subsurface.</title>
        <authorList>
            <person name="Probst A.J."/>
            <person name="Ladd B."/>
            <person name="Jarett J.K."/>
            <person name="Geller-Mcgrath D.E."/>
            <person name="Sieber C.M."/>
            <person name="Emerson J.B."/>
            <person name="Anantharaman K."/>
            <person name="Thomas B.C."/>
            <person name="Malmstrom R."/>
            <person name="Stieglmeier M."/>
            <person name="Klingl A."/>
            <person name="Woyke T."/>
            <person name="Ryan C.M."/>
            <person name="Banfield J.F."/>
        </authorList>
    </citation>
    <scope>NUCLEOTIDE SEQUENCE [LARGE SCALE GENOMIC DNA]</scope>
    <source>
        <strain evidence="8">CG11_big_fil_rev_8_21_14_0_20_40_24</strain>
    </source>
</reference>
<dbReference type="EMBL" id="PCVC01000043">
    <property type="protein sequence ID" value="PIQ66941.1"/>
    <property type="molecule type" value="Genomic_DNA"/>
</dbReference>
<evidence type="ECO:0000256" key="3">
    <source>
        <dbReference type="ARBA" id="ARBA00022475"/>
    </source>
</evidence>
<evidence type="ECO:0000256" key="5">
    <source>
        <dbReference type="ARBA" id="ARBA00022989"/>
    </source>
</evidence>
<comment type="subcellular location">
    <subcellularLocation>
        <location evidence="1">Cell membrane</location>
        <topology evidence="1">Multi-pass membrane protein</topology>
    </subcellularLocation>
</comment>
<evidence type="ECO:0000256" key="1">
    <source>
        <dbReference type="ARBA" id="ARBA00004651"/>
    </source>
</evidence>
<gene>
    <name evidence="8" type="ORF">COV95_01415</name>
</gene>
<evidence type="ECO:0000256" key="7">
    <source>
        <dbReference type="SAM" id="Phobius"/>
    </source>
</evidence>
<accession>A0A2H0K6R8</accession>
<comment type="caution">
    <text evidence="8">The sequence shown here is derived from an EMBL/GenBank/DDBJ whole genome shotgun (WGS) entry which is preliminary data.</text>
</comment>
<evidence type="ECO:0000313" key="8">
    <source>
        <dbReference type="EMBL" id="PIQ66941.1"/>
    </source>
</evidence>
<dbReference type="PANTHER" id="PTHR33452:SF1">
    <property type="entry name" value="INNER MEMBRANE PROTEIN YPHA-RELATED"/>
    <property type="match status" value="1"/>
</dbReference>
<evidence type="ECO:0000256" key="6">
    <source>
        <dbReference type="ARBA" id="ARBA00023136"/>
    </source>
</evidence>
<keyword evidence="6 7" id="KW-0472">Membrane</keyword>
<protein>
    <submittedName>
        <fullName evidence="8">DoxX subfamily</fullName>
    </submittedName>
</protein>
<feature type="transmembrane region" description="Helical" evidence="7">
    <location>
        <begin position="131"/>
        <end position="150"/>
    </location>
</feature>
<dbReference type="InterPro" id="IPR051907">
    <property type="entry name" value="DoxX-like_oxidoreductase"/>
</dbReference>
<dbReference type="Pfam" id="PF07681">
    <property type="entry name" value="DoxX"/>
    <property type="match status" value="1"/>
</dbReference>
<name>A0A2H0K6R8_9BACT</name>
<keyword evidence="4 7" id="KW-0812">Transmembrane</keyword>